<dbReference type="RefSeq" id="WP_048472410.1">
    <property type="nucleotide sequence ID" value="NZ_JYNL01000064.1"/>
</dbReference>
<comment type="caution">
    <text evidence="2">The sequence shown here is derived from an EMBL/GenBank/DDBJ whole genome shotgun (WGS) entry which is preliminary data.</text>
</comment>
<dbReference type="AlphaFoldDB" id="A0A0J6VJF2"/>
<dbReference type="PROSITE" id="PS50921">
    <property type="entry name" value="ANTAR"/>
    <property type="match status" value="1"/>
</dbReference>
<dbReference type="Pfam" id="PF03861">
    <property type="entry name" value="ANTAR"/>
    <property type="match status" value="1"/>
</dbReference>
<gene>
    <name evidence="2" type="ORF">MCHLDSM_05282</name>
</gene>
<dbReference type="Proteomes" id="UP000036513">
    <property type="component" value="Unassembled WGS sequence"/>
</dbReference>
<dbReference type="EMBL" id="JYNL01000064">
    <property type="protein sequence ID" value="KMO70394.1"/>
    <property type="molecule type" value="Genomic_DNA"/>
</dbReference>
<feature type="domain" description="ANTAR" evidence="1">
    <location>
        <begin position="15"/>
        <end position="76"/>
    </location>
</feature>
<name>A0A0J6VJF2_9MYCO</name>
<dbReference type="InterPro" id="IPR011006">
    <property type="entry name" value="CheY-like_superfamily"/>
</dbReference>
<evidence type="ECO:0000313" key="3">
    <source>
        <dbReference type="Proteomes" id="UP000036513"/>
    </source>
</evidence>
<sequence>MTGALTTSSVDHADAADLRRENAQLRDKLAGQPVIEQAKGMLMQTFGMDAEGAFGILRVLSQNCNVKVRTLAQAIVESWMREGPRADFDLASDLLLDLRERLLSGDDRGDETSA</sequence>
<accession>A0A0J6VJF2</accession>
<protein>
    <submittedName>
        <fullName evidence="2">ANTAR domain protein</fullName>
    </submittedName>
</protein>
<dbReference type="SMR" id="A0A0J6VJF2"/>
<organism evidence="2 3">
    <name type="scientific">Mycolicibacterium chlorophenolicum</name>
    <dbReference type="NCBI Taxonomy" id="37916"/>
    <lineage>
        <taxon>Bacteria</taxon>
        <taxon>Bacillati</taxon>
        <taxon>Actinomycetota</taxon>
        <taxon>Actinomycetes</taxon>
        <taxon>Mycobacteriales</taxon>
        <taxon>Mycobacteriaceae</taxon>
        <taxon>Mycolicibacterium</taxon>
    </lineage>
</organism>
<dbReference type="SUPFAM" id="SSF52172">
    <property type="entry name" value="CheY-like"/>
    <property type="match status" value="1"/>
</dbReference>
<evidence type="ECO:0000259" key="1">
    <source>
        <dbReference type="PROSITE" id="PS50921"/>
    </source>
</evidence>
<dbReference type="SMART" id="SM01012">
    <property type="entry name" value="ANTAR"/>
    <property type="match status" value="1"/>
</dbReference>
<dbReference type="STRING" id="37916.MCHLDSM_05282"/>
<proteinExistence type="predicted"/>
<dbReference type="Gene3D" id="1.10.10.10">
    <property type="entry name" value="Winged helix-like DNA-binding domain superfamily/Winged helix DNA-binding domain"/>
    <property type="match status" value="1"/>
</dbReference>
<dbReference type="GO" id="GO:0003723">
    <property type="term" value="F:RNA binding"/>
    <property type="evidence" value="ECO:0007669"/>
    <property type="project" value="InterPro"/>
</dbReference>
<dbReference type="PATRIC" id="fig|37916.4.peg.5288"/>
<evidence type="ECO:0000313" key="2">
    <source>
        <dbReference type="EMBL" id="KMO70394.1"/>
    </source>
</evidence>
<keyword evidence="3" id="KW-1185">Reference proteome</keyword>
<reference evidence="2 3" key="1">
    <citation type="journal article" date="2015" name="Genome Biol. Evol.">
        <title>Characterization of Three Mycobacterium spp. with Potential Use in Bioremediation by Genome Sequencing and Comparative Genomics.</title>
        <authorList>
            <person name="Das S."/>
            <person name="Pettersson B.M."/>
            <person name="Behra P.R."/>
            <person name="Ramesh M."/>
            <person name="Dasgupta S."/>
            <person name="Bhattacharya A."/>
            <person name="Kirsebom L.A."/>
        </authorList>
    </citation>
    <scope>NUCLEOTIDE SEQUENCE [LARGE SCALE GENOMIC DNA]</scope>
    <source>
        <strain evidence="2 3">DSM 43826</strain>
    </source>
</reference>
<dbReference type="InterPro" id="IPR036388">
    <property type="entry name" value="WH-like_DNA-bd_sf"/>
</dbReference>
<dbReference type="InterPro" id="IPR005561">
    <property type="entry name" value="ANTAR"/>
</dbReference>